<feature type="domain" description="4Fe-4S Mo/W bis-MGD-type" evidence="9">
    <location>
        <begin position="226"/>
        <end position="282"/>
    </location>
</feature>
<name>A0A914YBN7_9BILA</name>
<dbReference type="FunFam" id="3.10.20.740:FF:000005">
    <property type="entry name" value="NADH:ubiquinone oxidoreductase subunit"/>
    <property type="match status" value="1"/>
</dbReference>
<dbReference type="PROSITE" id="PS51669">
    <property type="entry name" value="4FE4S_MOW_BIS_MGD"/>
    <property type="match status" value="1"/>
</dbReference>
<evidence type="ECO:0000256" key="2">
    <source>
        <dbReference type="ARBA" id="ARBA00022485"/>
    </source>
</evidence>
<dbReference type="Gene3D" id="3.10.20.740">
    <property type="match status" value="1"/>
</dbReference>
<dbReference type="PROSITE" id="PS51839">
    <property type="entry name" value="4FE4S_HC3"/>
    <property type="match status" value="1"/>
</dbReference>
<dbReference type="PROSITE" id="PS51379">
    <property type="entry name" value="4FE4S_FER_2"/>
    <property type="match status" value="1"/>
</dbReference>
<dbReference type="Gene3D" id="3.30.70.20">
    <property type="match status" value="1"/>
</dbReference>
<evidence type="ECO:0000259" key="9">
    <source>
        <dbReference type="PROSITE" id="PS51669"/>
    </source>
</evidence>
<dbReference type="SMART" id="SM00926">
    <property type="entry name" value="Molybdop_Fe4S4"/>
    <property type="match status" value="1"/>
</dbReference>
<feature type="domain" description="2Fe-2S ferredoxin-type" evidence="7">
    <location>
        <begin position="21"/>
        <end position="99"/>
    </location>
</feature>
<organism evidence="11 12">
    <name type="scientific">Panagrolaimus superbus</name>
    <dbReference type="NCBI Taxonomy" id="310955"/>
    <lineage>
        <taxon>Eukaryota</taxon>
        <taxon>Metazoa</taxon>
        <taxon>Ecdysozoa</taxon>
        <taxon>Nematoda</taxon>
        <taxon>Chromadorea</taxon>
        <taxon>Rhabditida</taxon>
        <taxon>Tylenchina</taxon>
        <taxon>Panagrolaimomorpha</taxon>
        <taxon>Panagrolaimoidea</taxon>
        <taxon>Panagrolaimidae</taxon>
        <taxon>Panagrolaimus</taxon>
    </lineage>
</organism>
<evidence type="ECO:0000256" key="3">
    <source>
        <dbReference type="ARBA" id="ARBA00022723"/>
    </source>
</evidence>
<dbReference type="GO" id="GO:0016020">
    <property type="term" value="C:membrane"/>
    <property type="evidence" value="ECO:0007669"/>
    <property type="project" value="TreeGrafter"/>
</dbReference>
<evidence type="ECO:0000259" key="10">
    <source>
        <dbReference type="PROSITE" id="PS51839"/>
    </source>
</evidence>
<accession>A0A914YBN7</accession>
<evidence type="ECO:0000313" key="11">
    <source>
        <dbReference type="Proteomes" id="UP000887577"/>
    </source>
</evidence>
<evidence type="ECO:0000256" key="6">
    <source>
        <dbReference type="ARBA" id="ARBA00023014"/>
    </source>
</evidence>
<dbReference type="SMART" id="SM00929">
    <property type="entry name" value="NADH-G_4Fe-4S_3"/>
    <property type="match status" value="1"/>
</dbReference>
<evidence type="ECO:0000256" key="5">
    <source>
        <dbReference type="ARBA" id="ARBA00023004"/>
    </source>
</evidence>
<keyword evidence="3" id="KW-0479">Metal-binding</keyword>
<dbReference type="CDD" id="cd00207">
    <property type="entry name" value="fer2"/>
    <property type="match status" value="1"/>
</dbReference>
<keyword evidence="2" id="KW-0004">4Fe-4S</keyword>
<proteinExistence type="predicted"/>
<dbReference type="Gene3D" id="3.40.50.740">
    <property type="match status" value="1"/>
</dbReference>
<feature type="domain" description="4Fe-4S His(Cys)3-ligated-type" evidence="10">
    <location>
        <begin position="99"/>
        <end position="138"/>
    </location>
</feature>
<dbReference type="Pfam" id="PF00037">
    <property type="entry name" value="Fer4"/>
    <property type="match status" value="1"/>
</dbReference>
<dbReference type="AlphaFoldDB" id="A0A914YBN7"/>
<keyword evidence="11" id="KW-1185">Reference proteome</keyword>
<dbReference type="InterPro" id="IPR036010">
    <property type="entry name" value="2Fe-2S_ferredoxin-like_sf"/>
</dbReference>
<dbReference type="GO" id="GO:0003954">
    <property type="term" value="F:NADH dehydrogenase activity"/>
    <property type="evidence" value="ECO:0007669"/>
    <property type="project" value="TreeGrafter"/>
</dbReference>
<evidence type="ECO:0000259" key="7">
    <source>
        <dbReference type="PROSITE" id="PS51085"/>
    </source>
</evidence>
<keyword evidence="4" id="KW-0560">Oxidoreductase</keyword>
<reference evidence="12" key="1">
    <citation type="submission" date="2022-11" db="UniProtKB">
        <authorList>
            <consortium name="WormBaseParasite"/>
        </authorList>
    </citation>
    <scope>IDENTIFICATION</scope>
</reference>
<dbReference type="InterPro" id="IPR017900">
    <property type="entry name" value="4Fe4S_Fe_S_CS"/>
</dbReference>
<sequence>MKETVAVRERDLGTPASTQTEMVNLTIDGKLIEVPVGTSVMHAAALAGINIPKLCATDSLEAFGSCRLCLVDIEGRRGHPASCTTLVEEGMVVQTENDTLHKLRRNVMELYISDHPLDCLTCPANGNCELQDMAGVVGLRSVRYGFDGANHLDDTTDNSNPTLPMTPANALSAIAACAPRGFESRVTAGQNDGFLGSDCVSCGACVQACPTSSLMEKSVIDLGQPEHAVITTCAYCGVGCGFKAEMKGDKVIRMTPWKDGKANRGHACVKGRFAWGYATHQDRILSPMIRKSITDPWQEVSWDEAINYAASEFRRIQDQHGRDAVGGITSSRLHQRRNLSGAKAGSRCLWYQ</sequence>
<dbReference type="InterPro" id="IPR006963">
    <property type="entry name" value="Mopterin_OxRdtase_4Fe-4S_dom"/>
</dbReference>
<dbReference type="InterPro" id="IPR006656">
    <property type="entry name" value="Mopterin_OxRdtase"/>
</dbReference>
<dbReference type="PROSITE" id="PS51085">
    <property type="entry name" value="2FE2S_FER_2"/>
    <property type="match status" value="1"/>
</dbReference>
<evidence type="ECO:0000313" key="12">
    <source>
        <dbReference type="WBParaSite" id="PSU_v2.g17615.t1"/>
    </source>
</evidence>
<dbReference type="GO" id="GO:0051539">
    <property type="term" value="F:4 iron, 4 sulfur cluster binding"/>
    <property type="evidence" value="ECO:0007669"/>
    <property type="project" value="UniProtKB-KW"/>
</dbReference>
<dbReference type="InterPro" id="IPR001041">
    <property type="entry name" value="2Fe-2S_ferredoxin-type"/>
</dbReference>
<protein>
    <recommendedName>
        <fullName evidence="1">NADH-ubiquinone oxidoreductase 75 kDa subunit, mitochondrial</fullName>
    </recommendedName>
</protein>
<dbReference type="PROSITE" id="PS00198">
    <property type="entry name" value="4FE4S_FER_1"/>
    <property type="match status" value="1"/>
</dbReference>
<dbReference type="InterPro" id="IPR050123">
    <property type="entry name" value="Prok_molybdopt-oxidoreductase"/>
</dbReference>
<dbReference type="GO" id="GO:0022904">
    <property type="term" value="P:respiratory electron transport chain"/>
    <property type="evidence" value="ECO:0007669"/>
    <property type="project" value="TreeGrafter"/>
</dbReference>
<evidence type="ECO:0000256" key="4">
    <source>
        <dbReference type="ARBA" id="ARBA00023002"/>
    </source>
</evidence>
<evidence type="ECO:0000256" key="1">
    <source>
        <dbReference type="ARBA" id="ARBA00013888"/>
    </source>
</evidence>
<dbReference type="PANTHER" id="PTHR43105">
    <property type="entry name" value="RESPIRATORY NITRATE REDUCTASE"/>
    <property type="match status" value="1"/>
</dbReference>
<dbReference type="Pfam" id="PF04879">
    <property type="entry name" value="Molybdop_Fe4S4"/>
    <property type="match status" value="1"/>
</dbReference>
<keyword evidence="6" id="KW-0411">Iron-sulfur</keyword>
<dbReference type="PANTHER" id="PTHR43105:SF14">
    <property type="entry name" value="FORMATE DEHYDROGENASE H"/>
    <property type="match status" value="1"/>
</dbReference>
<keyword evidence="5" id="KW-0408">Iron</keyword>
<dbReference type="Proteomes" id="UP000887577">
    <property type="component" value="Unplaced"/>
</dbReference>
<dbReference type="Pfam" id="PF00384">
    <property type="entry name" value="Molybdopterin"/>
    <property type="match status" value="1"/>
</dbReference>
<dbReference type="Pfam" id="PF13510">
    <property type="entry name" value="Fer2_4"/>
    <property type="match status" value="1"/>
</dbReference>
<dbReference type="Pfam" id="PF10588">
    <property type="entry name" value="NADH-G_4Fe-4S_3"/>
    <property type="match status" value="1"/>
</dbReference>
<dbReference type="SUPFAM" id="SSF53706">
    <property type="entry name" value="Formate dehydrogenase/DMSO reductase, domains 1-3"/>
    <property type="match status" value="1"/>
</dbReference>
<dbReference type="Gene3D" id="2.20.25.90">
    <property type="entry name" value="ADC-like domains"/>
    <property type="match status" value="1"/>
</dbReference>
<dbReference type="SUPFAM" id="SSF54292">
    <property type="entry name" value="2Fe-2S ferredoxin-like"/>
    <property type="match status" value="1"/>
</dbReference>
<feature type="domain" description="4Fe-4S ferredoxin-type" evidence="8">
    <location>
        <begin position="190"/>
        <end position="219"/>
    </location>
</feature>
<dbReference type="WBParaSite" id="PSU_v2.g17615.t1">
    <property type="protein sequence ID" value="PSU_v2.g17615.t1"/>
    <property type="gene ID" value="PSU_v2.g17615"/>
</dbReference>
<dbReference type="InterPro" id="IPR017896">
    <property type="entry name" value="4Fe4S_Fe-S-bd"/>
</dbReference>
<dbReference type="GO" id="GO:0046872">
    <property type="term" value="F:metal ion binding"/>
    <property type="evidence" value="ECO:0007669"/>
    <property type="project" value="UniProtKB-KW"/>
</dbReference>
<dbReference type="FunFam" id="2.20.25.90:FF:000001">
    <property type="entry name" value="Formate dehydrogenase subunit alpha"/>
    <property type="match status" value="1"/>
</dbReference>
<dbReference type="InterPro" id="IPR019574">
    <property type="entry name" value="NADH_UbQ_OxRdtase_Gsu_4Fe4S-bd"/>
</dbReference>
<evidence type="ECO:0000259" key="8">
    <source>
        <dbReference type="PROSITE" id="PS51379"/>
    </source>
</evidence>